<protein>
    <submittedName>
        <fullName evidence="4">ADP-ribose pyrophosphatase YjhB, NUDIX family</fullName>
    </submittedName>
</protein>
<comment type="cofactor">
    <cofactor evidence="1">
        <name>Mg(2+)</name>
        <dbReference type="ChEBI" id="CHEBI:18420"/>
    </cofactor>
</comment>
<keyword evidence="2" id="KW-0378">Hydrolase</keyword>
<accession>A0A1G9JJ46</accession>
<evidence type="ECO:0000313" key="5">
    <source>
        <dbReference type="Proteomes" id="UP000199475"/>
    </source>
</evidence>
<keyword evidence="5" id="KW-1185">Reference proteome</keyword>
<gene>
    <name evidence="4" type="ORF">SAMN04488242_1293</name>
</gene>
<dbReference type="Proteomes" id="UP000199475">
    <property type="component" value="Unassembled WGS sequence"/>
</dbReference>
<proteinExistence type="predicted"/>
<sequence length="164" mass="18015">MGTPDFILELRRHVGHAPLWLTGATLVCLRDGDTGPEVLLEQRADNGLWTLVSGIIDPDEHPVETARREAREEVGVDVEVGRMLWCLVGDKITYGNGDVVRFLDHGFAGRVVSGEPHVADDESVAVGWFPVGALPEPHRPRLPRLVRIAVEEPADVVFSLDGDR</sequence>
<dbReference type="PANTHER" id="PTHR43046">
    <property type="entry name" value="GDP-MANNOSE MANNOSYL HYDROLASE"/>
    <property type="match status" value="1"/>
</dbReference>
<evidence type="ECO:0000313" key="4">
    <source>
        <dbReference type="EMBL" id="SDL37630.1"/>
    </source>
</evidence>
<dbReference type="PROSITE" id="PS00893">
    <property type="entry name" value="NUDIX_BOX"/>
    <property type="match status" value="1"/>
</dbReference>
<dbReference type="InterPro" id="IPR000086">
    <property type="entry name" value="NUDIX_hydrolase_dom"/>
</dbReference>
<dbReference type="EMBL" id="FNGP01000002">
    <property type="protein sequence ID" value="SDL37630.1"/>
    <property type="molecule type" value="Genomic_DNA"/>
</dbReference>
<dbReference type="GO" id="GO:0016787">
    <property type="term" value="F:hydrolase activity"/>
    <property type="evidence" value="ECO:0007669"/>
    <property type="project" value="UniProtKB-KW"/>
</dbReference>
<dbReference type="Pfam" id="PF00293">
    <property type="entry name" value="NUDIX"/>
    <property type="match status" value="1"/>
</dbReference>
<feature type="domain" description="Nudix hydrolase" evidence="3">
    <location>
        <begin position="20"/>
        <end position="152"/>
    </location>
</feature>
<evidence type="ECO:0000259" key="3">
    <source>
        <dbReference type="PROSITE" id="PS51462"/>
    </source>
</evidence>
<dbReference type="InterPro" id="IPR020084">
    <property type="entry name" value="NUDIX_hydrolase_CS"/>
</dbReference>
<evidence type="ECO:0000256" key="2">
    <source>
        <dbReference type="ARBA" id="ARBA00022801"/>
    </source>
</evidence>
<dbReference type="SUPFAM" id="SSF55811">
    <property type="entry name" value="Nudix"/>
    <property type="match status" value="1"/>
</dbReference>
<reference evidence="4 5" key="1">
    <citation type="submission" date="2016-10" db="EMBL/GenBank/DDBJ databases">
        <authorList>
            <person name="de Groot N.N."/>
        </authorList>
    </citation>
    <scope>NUCLEOTIDE SEQUENCE [LARGE SCALE GENOMIC DNA]</scope>
    <source>
        <strain evidence="4 5">CGMCC 1.9159</strain>
    </source>
</reference>
<dbReference type="OrthoDB" id="9814308at2"/>
<name>A0A1G9JJ46_9ACTN</name>
<dbReference type="AlphaFoldDB" id="A0A1G9JJ46"/>
<organism evidence="4 5">
    <name type="scientific">Tessaracoccus oleiagri</name>
    <dbReference type="NCBI Taxonomy" id="686624"/>
    <lineage>
        <taxon>Bacteria</taxon>
        <taxon>Bacillati</taxon>
        <taxon>Actinomycetota</taxon>
        <taxon>Actinomycetes</taxon>
        <taxon>Propionibacteriales</taxon>
        <taxon>Propionibacteriaceae</taxon>
        <taxon>Tessaracoccus</taxon>
    </lineage>
</organism>
<dbReference type="CDD" id="cd18879">
    <property type="entry name" value="NUDIX_Hydrolase"/>
    <property type="match status" value="1"/>
</dbReference>
<dbReference type="PANTHER" id="PTHR43046:SF16">
    <property type="entry name" value="ADP-RIBOSE PYROPHOSPHATASE YJHB-RELATED"/>
    <property type="match status" value="1"/>
</dbReference>
<dbReference type="InterPro" id="IPR015797">
    <property type="entry name" value="NUDIX_hydrolase-like_dom_sf"/>
</dbReference>
<dbReference type="Gene3D" id="3.90.79.10">
    <property type="entry name" value="Nucleoside Triphosphate Pyrophosphohydrolase"/>
    <property type="match status" value="1"/>
</dbReference>
<dbReference type="RefSeq" id="WP_093250095.1">
    <property type="nucleotide sequence ID" value="NZ_FNGP01000002.1"/>
</dbReference>
<dbReference type="STRING" id="686624.SAMN04488242_1293"/>
<dbReference type="PROSITE" id="PS51462">
    <property type="entry name" value="NUDIX"/>
    <property type="match status" value="1"/>
</dbReference>
<evidence type="ECO:0000256" key="1">
    <source>
        <dbReference type="ARBA" id="ARBA00001946"/>
    </source>
</evidence>